<dbReference type="AlphaFoldDB" id="A0A1G7Y7N2"/>
<evidence type="ECO:0000313" key="2">
    <source>
        <dbReference type="Proteomes" id="UP000199706"/>
    </source>
</evidence>
<name>A0A1G7Y7N2_9BURK</name>
<sequence length="76" mass="8587">MLKFITTRLRARQDIAVQRAAQAQAEADKRAAFDAESARWDIEVARHRIENDKAWRVVDAAFADPLIAAANTHELN</sequence>
<gene>
    <name evidence="1" type="ORF">SAMN05216466_10666</name>
</gene>
<evidence type="ECO:0000313" key="1">
    <source>
        <dbReference type="EMBL" id="SDG92306.1"/>
    </source>
</evidence>
<protein>
    <submittedName>
        <fullName evidence="1">Uncharacterized protein</fullName>
    </submittedName>
</protein>
<organism evidence="1 2">
    <name type="scientific">Paraburkholderia phenazinium</name>
    <dbReference type="NCBI Taxonomy" id="60549"/>
    <lineage>
        <taxon>Bacteria</taxon>
        <taxon>Pseudomonadati</taxon>
        <taxon>Pseudomonadota</taxon>
        <taxon>Betaproteobacteria</taxon>
        <taxon>Burkholderiales</taxon>
        <taxon>Burkholderiaceae</taxon>
        <taxon>Paraburkholderia</taxon>
    </lineage>
</organism>
<proteinExistence type="predicted"/>
<dbReference type="RefSeq" id="WP_090685355.1">
    <property type="nucleotide sequence ID" value="NZ_FNCJ01000006.1"/>
</dbReference>
<dbReference type="EMBL" id="FNCJ01000006">
    <property type="protein sequence ID" value="SDG92306.1"/>
    <property type="molecule type" value="Genomic_DNA"/>
</dbReference>
<dbReference type="Proteomes" id="UP000199706">
    <property type="component" value="Unassembled WGS sequence"/>
</dbReference>
<accession>A0A1G7Y7N2</accession>
<reference evidence="1 2" key="1">
    <citation type="submission" date="2016-10" db="EMBL/GenBank/DDBJ databases">
        <authorList>
            <person name="de Groot N.N."/>
        </authorList>
    </citation>
    <scope>NUCLEOTIDE SEQUENCE [LARGE SCALE GENOMIC DNA]</scope>
    <source>
        <strain evidence="1 2">LMG 2247</strain>
    </source>
</reference>